<evidence type="ECO:0000256" key="6">
    <source>
        <dbReference type="ARBA" id="ARBA00023136"/>
    </source>
</evidence>
<evidence type="ECO:0000256" key="7">
    <source>
        <dbReference type="SAM" id="Phobius"/>
    </source>
</evidence>
<dbReference type="PANTHER" id="PTHR23513">
    <property type="entry name" value="INTEGRAL MEMBRANE EFFLUX PROTEIN-RELATED"/>
    <property type="match status" value="1"/>
</dbReference>
<evidence type="ECO:0000313" key="8">
    <source>
        <dbReference type="EMBL" id="SNS97713.1"/>
    </source>
</evidence>
<dbReference type="Gene3D" id="1.20.1250.20">
    <property type="entry name" value="MFS general substrate transporter like domains"/>
    <property type="match status" value="1"/>
</dbReference>
<dbReference type="RefSeq" id="WP_179279921.1">
    <property type="nucleotide sequence ID" value="NZ_FZOF01000011.1"/>
</dbReference>
<evidence type="ECO:0000313" key="9">
    <source>
        <dbReference type="Proteomes" id="UP000198280"/>
    </source>
</evidence>
<evidence type="ECO:0000256" key="3">
    <source>
        <dbReference type="ARBA" id="ARBA00022475"/>
    </source>
</evidence>
<accession>A0A239IXG1</accession>
<sequence length="417" mass="43063">MSSPTSGGRDRLPRPFYAVWASVTVSGIGDGMRLVALPLLTAGLTDDARQVTLVALAGQLPWLLLSLASGALSDRFERRRILCLVDVARAAVMAGLALLTFVDGLSIPVLAGVAFLLGCGQTLFNGAWSGIVPAVVPPEGLTRANARLQVSPLLAGPMLGTPVGAVLFAVTPVLPLTVDAVSYACSAGLILLVAGSTRARPEEGVPIRRSLRADVLQGLIWLWRHRLLRELCAVAAMGNLVVVGLMSVLVLYARRTLGLEGPGYAVLMVAYAVGGIVGVPLAPLLEARIGARRVLRIGMPATALLCAGIGSARSVLVAAVLIAVYGAVGLAWNVTAVSLRQSEVPEGLLGRVSMSFQMTNMCAGALGTLLAGLAYQGIGPRAPFLAGAVLLCLCGVCFRRPRAGAPAEAAAAVPTYR</sequence>
<keyword evidence="9" id="KW-1185">Reference proteome</keyword>
<feature type="transmembrane region" description="Helical" evidence="7">
    <location>
        <begin position="316"/>
        <end position="337"/>
    </location>
</feature>
<feature type="transmembrane region" description="Helical" evidence="7">
    <location>
        <begin position="264"/>
        <end position="282"/>
    </location>
</feature>
<evidence type="ECO:0000256" key="5">
    <source>
        <dbReference type="ARBA" id="ARBA00022989"/>
    </source>
</evidence>
<keyword evidence="3" id="KW-1003">Cell membrane</keyword>
<dbReference type="Proteomes" id="UP000198280">
    <property type="component" value="Unassembled WGS sequence"/>
</dbReference>
<feature type="transmembrane region" description="Helical" evidence="7">
    <location>
        <begin position="358"/>
        <end position="375"/>
    </location>
</feature>
<dbReference type="SUPFAM" id="SSF103473">
    <property type="entry name" value="MFS general substrate transporter"/>
    <property type="match status" value="1"/>
</dbReference>
<dbReference type="GO" id="GO:0005886">
    <property type="term" value="C:plasma membrane"/>
    <property type="evidence" value="ECO:0007669"/>
    <property type="project" value="UniProtKB-SubCell"/>
</dbReference>
<gene>
    <name evidence="8" type="ORF">SAMN05216252_111155</name>
</gene>
<dbReference type="InterPro" id="IPR010290">
    <property type="entry name" value="TM_effector"/>
</dbReference>
<keyword evidence="4 7" id="KW-0812">Transmembrane</keyword>
<proteinExistence type="predicted"/>
<organism evidence="8 9">
    <name type="scientific">Actinacidiphila glaucinigra</name>
    <dbReference type="NCBI Taxonomy" id="235986"/>
    <lineage>
        <taxon>Bacteria</taxon>
        <taxon>Bacillati</taxon>
        <taxon>Actinomycetota</taxon>
        <taxon>Actinomycetes</taxon>
        <taxon>Kitasatosporales</taxon>
        <taxon>Streptomycetaceae</taxon>
        <taxon>Actinacidiphila</taxon>
    </lineage>
</organism>
<dbReference type="PANTHER" id="PTHR23513:SF6">
    <property type="entry name" value="MAJOR FACILITATOR SUPERFAMILY ASSOCIATED DOMAIN-CONTAINING PROTEIN"/>
    <property type="match status" value="1"/>
</dbReference>
<protein>
    <submittedName>
        <fullName evidence="8">Na+/melibiose symporter</fullName>
    </submittedName>
</protein>
<feature type="transmembrane region" description="Helical" evidence="7">
    <location>
        <begin position="231"/>
        <end position="252"/>
    </location>
</feature>
<feature type="transmembrane region" description="Helical" evidence="7">
    <location>
        <begin position="153"/>
        <end position="174"/>
    </location>
</feature>
<reference evidence="8 9" key="1">
    <citation type="submission" date="2017-06" db="EMBL/GenBank/DDBJ databases">
        <authorList>
            <person name="Kim H.J."/>
            <person name="Triplett B.A."/>
        </authorList>
    </citation>
    <scope>NUCLEOTIDE SEQUENCE [LARGE SCALE GENOMIC DNA]</scope>
    <source>
        <strain evidence="8 9">CGMCC 4.1858</strain>
    </source>
</reference>
<comment type="subcellular location">
    <subcellularLocation>
        <location evidence="1">Cell membrane</location>
        <topology evidence="1">Multi-pass membrane protein</topology>
    </subcellularLocation>
</comment>
<dbReference type="InterPro" id="IPR036259">
    <property type="entry name" value="MFS_trans_sf"/>
</dbReference>
<dbReference type="AlphaFoldDB" id="A0A239IXG1"/>
<dbReference type="CDD" id="cd06173">
    <property type="entry name" value="MFS_MefA_like"/>
    <property type="match status" value="1"/>
</dbReference>
<keyword evidence="6 7" id="KW-0472">Membrane</keyword>
<evidence type="ECO:0000256" key="1">
    <source>
        <dbReference type="ARBA" id="ARBA00004651"/>
    </source>
</evidence>
<dbReference type="Pfam" id="PF05977">
    <property type="entry name" value="MFS_3"/>
    <property type="match status" value="1"/>
</dbReference>
<evidence type="ECO:0000256" key="2">
    <source>
        <dbReference type="ARBA" id="ARBA00022448"/>
    </source>
</evidence>
<keyword evidence="5 7" id="KW-1133">Transmembrane helix</keyword>
<dbReference type="EMBL" id="FZOF01000011">
    <property type="protein sequence ID" value="SNS97713.1"/>
    <property type="molecule type" value="Genomic_DNA"/>
</dbReference>
<name>A0A239IXG1_9ACTN</name>
<evidence type="ECO:0000256" key="4">
    <source>
        <dbReference type="ARBA" id="ARBA00022692"/>
    </source>
</evidence>
<feature type="transmembrane region" description="Helical" evidence="7">
    <location>
        <begin position="48"/>
        <end position="69"/>
    </location>
</feature>
<keyword evidence="2" id="KW-0813">Transport</keyword>